<protein>
    <submittedName>
        <fullName evidence="1">Uncharacterized protein</fullName>
    </submittedName>
</protein>
<evidence type="ECO:0000313" key="1">
    <source>
        <dbReference type="EMBL" id="KAJ1218437.1"/>
    </source>
</evidence>
<evidence type="ECO:0000313" key="2">
    <source>
        <dbReference type="Proteomes" id="UP001066276"/>
    </source>
</evidence>
<gene>
    <name evidence="1" type="ORF">NDU88_006017</name>
</gene>
<proteinExistence type="predicted"/>
<name>A0AAV7WWC6_PLEWA</name>
<reference evidence="1" key="1">
    <citation type="journal article" date="2022" name="bioRxiv">
        <title>Sequencing and chromosome-scale assembly of the giantPleurodeles waltlgenome.</title>
        <authorList>
            <person name="Brown T."/>
            <person name="Elewa A."/>
            <person name="Iarovenko S."/>
            <person name="Subramanian E."/>
            <person name="Araus A.J."/>
            <person name="Petzold A."/>
            <person name="Susuki M."/>
            <person name="Suzuki K.-i.T."/>
            <person name="Hayashi T."/>
            <person name="Toyoda A."/>
            <person name="Oliveira C."/>
            <person name="Osipova E."/>
            <person name="Leigh N.D."/>
            <person name="Simon A."/>
            <person name="Yun M.H."/>
        </authorList>
    </citation>
    <scope>NUCLEOTIDE SEQUENCE</scope>
    <source>
        <strain evidence="1">20211129_DDA</strain>
        <tissue evidence="1">Liver</tissue>
    </source>
</reference>
<accession>A0AAV7WWC6</accession>
<comment type="caution">
    <text evidence="1">The sequence shown here is derived from an EMBL/GenBank/DDBJ whole genome shotgun (WGS) entry which is preliminary data.</text>
</comment>
<keyword evidence="2" id="KW-1185">Reference proteome</keyword>
<dbReference type="AlphaFoldDB" id="A0AAV7WWC6"/>
<dbReference type="EMBL" id="JANPWB010000001">
    <property type="protein sequence ID" value="KAJ1218437.1"/>
    <property type="molecule type" value="Genomic_DNA"/>
</dbReference>
<sequence length="192" mass="21591">MSYSCVSTAVMMAVNAHFVKEPERTCFEFKKVSGVKINSSKSEPLLISHWPPIRDPLPFPTKQDFQKILRVGFGREGSAEETSEEMGKDEKEARTLEPLEADDQSEVFGPVERDPASVPVHCSNMASAALNPKAITRMIFFFIWNSKMNKGGKGVRDVTTILRGIYMCHCMNCPLRTKDESHFGFLMTCFSL</sequence>
<dbReference type="Proteomes" id="UP001066276">
    <property type="component" value="Chromosome 1_1"/>
</dbReference>
<organism evidence="1 2">
    <name type="scientific">Pleurodeles waltl</name>
    <name type="common">Iberian ribbed newt</name>
    <dbReference type="NCBI Taxonomy" id="8319"/>
    <lineage>
        <taxon>Eukaryota</taxon>
        <taxon>Metazoa</taxon>
        <taxon>Chordata</taxon>
        <taxon>Craniata</taxon>
        <taxon>Vertebrata</taxon>
        <taxon>Euteleostomi</taxon>
        <taxon>Amphibia</taxon>
        <taxon>Batrachia</taxon>
        <taxon>Caudata</taxon>
        <taxon>Salamandroidea</taxon>
        <taxon>Salamandridae</taxon>
        <taxon>Pleurodelinae</taxon>
        <taxon>Pleurodeles</taxon>
    </lineage>
</organism>